<evidence type="ECO:0000256" key="7">
    <source>
        <dbReference type="ARBA" id="ARBA00022840"/>
    </source>
</evidence>
<keyword evidence="22" id="KW-1185">Reference proteome</keyword>
<comment type="cofactor">
    <cofactor evidence="18">
        <name>K(+)</name>
        <dbReference type="ChEBI" id="CHEBI:29103"/>
    </cofactor>
    <text evidence="18">Binds 1 potassium ion per subunit.</text>
</comment>
<dbReference type="InterPro" id="IPR000631">
    <property type="entry name" value="CARKD"/>
</dbReference>
<keyword evidence="8 17" id="KW-0521">NADP</keyword>
<dbReference type="PANTHER" id="PTHR12592">
    <property type="entry name" value="ATP-DEPENDENT (S)-NAD(P)H-HYDRATE DEHYDRATASE FAMILY MEMBER"/>
    <property type="match status" value="1"/>
</dbReference>
<dbReference type="Pfam" id="PF01256">
    <property type="entry name" value="Carb_kinase"/>
    <property type="match status" value="1"/>
</dbReference>
<evidence type="ECO:0000313" key="22">
    <source>
        <dbReference type="Proteomes" id="UP000217209"/>
    </source>
</evidence>
<evidence type="ECO:0000256" key="5">
    <source>
        <dbReference type="ARBA" id="ARBA00022723"/>
    </source>
</evidence>
<dbReference type="PIRSF" id="PIRSF017184">
    <property type="entry name" value="Nnr"/>
    <property type="match status" value="1"/>
</dbReference>
<dbReference type="Pfam" id="PF03853">
    <property type="entry name" value="YjeF_N"/>
    <property type="match status" value="1"/>
</dbReference>
<evidence type="ECO:0000256" key="12">
    <source>
        <dbReference type="ARBA" id="ARBA00023239"/>
    </source>
</evidence>
<dbReference type="GO" id="GO:0052855">
    <property type="term" value="F:ADP-dependent NAD(P)H-hydrate dehydratase activity"/>
    <property type="evidence" value="ECO:0007669"/>
    <property type="project" value="UniProtKB-UniRule"/>
</dbReference>
<keyword evidence="12 17" id="KW-0456">Lyase</keyword>
<dbReference type="SUPFAM" id="SSF53613">
    <property type="entry name" value="Ribokinase-like"/>
    <property type="match status" value="1"/>
</dbReference>
<proteinExistence type="inferred from homology"/>
<sequence length="526" mass="54401">MFATTFTASQIRQAEAVLLDDESVPDQLMQSAAHAVYQVADVLLRGDTGDAGEAEDRVLVLAGGGGNGGDALYAGAELALAGHGVDAVLVADEAHERALTAFRNAGGTVLDELPEYLWSHRLIIDGIVGLGGGAGLRAELAEVVEFCRSRARLDTQILAVDVPSGVDADTGEAGDLHIPADVTVTFGGWRRAHALSPDCGLQLLADVGLPGRPLQTLLIDTLPEWAADGPPLVVSARAVVPDLALPEGITTMPPGWRVDVEPGAADDKYSGGVVGIFAGSGTYPGAAILCTAGAVNATPAMVRYAGPQALEVVRAHPEVVATESLADAGRVQAWVFGPGADPGLDTADQLRWVLERQEPVLIDATGLTLLATHEDLRELVVKREAHTVLTPHDGEFTRLREAVGLPEGSRWQETRALASELQCAIVRKGRITLVATEELLEPVAAVDAGHSWAATPGSGDVLAGVVGAHLASDPESHALQFLLAQAVAVHASAAKLAAATPFGDATAPASRIASFVREATARSGAI</sequence>
<dbReference type="GO" id="GO:0046872">
    <property type="term" value="F:metal ion binding"/>
    <property type="evidence" value="ECO:0007669"/>
    <property type="project" value="UniProtKB-UniRule"/>
</dbReference>
<protein>
    <recommendedName>
        <fullName evidence="17">ADP-dependent (S)-NAD(P)H-hydrate dehydratase</fullName>
        <ecNumber evidence="17">4.2.1.136</ecNumber>
    </recommendedName>
    <alternativeName>
        <fullName evidence="17">ADP-dependent NAD(P)HX dehydratase</fullName>
    </alternativeName>
</protein>
<evidence type="ECO:0000256" key="11">
    <source>
        <dbReference type="ARBA" id="ARBA00023235"/>
    </source>
</evidence>
<evidence type="ECO:0000256" key="17">
    <source>
        <dbReference type="HAMAP-Rule" id="MF_01965"/>
    </source>
</evidence>
<comment type="catalytic activity">
    <reaction evidence="16 17 18">
        <text>(6S)-NADPHX + ADP = AMP + phosphate + NADPH + H(+)</text>
        <dbReference type="Rhea" id="RHEA:32235"/>
        <dbReference type="ChEBI" id="CHEBI:15378"/>
        <dbReference type="ChEBI" id="CHEBI:43474"/>
        <dbReference type="ChEBI" id="CHEBI:57783"/>
        <dbReference type="ChEBI" id="CHEBI:64076"/>
        <dbReference type="ChEBI" id="CHEBI:456215"/>
        <dbReference type="ChEBI" id="CHEBI:456216"/>
        <dbReference type="EC" id="4.2.1.136"/>
    </reaction>
</comment>
<dbReference type="SUPFAM" id="SSF64153">
    <property type="entry name" value="YjeF N-terminal domain-like"/>
    <property type="match status" value="1"/>
</dbReference>
<evidence type="ECO:0000256" key="8">
    <source>
        <dbReference type="ARBA" id="ARBA00022857"/>
    </source>
</evidence>
<comment type="catalytic activity">
    <reaction evidence="15 17 18">
        <text>(6S)-NADHX + ADP = AMP + phosphate + NADH + H(+)</text>
        <dbReference type="Rhea" id="RHEA:32223"/>
        <dbReference type="ChEBI" id="CHEBI:15378"/>
        <dbReference type="ChEBI" id="CHEBI:43474"/>
        <dbReference type="ChEBI" id="CHEBI:57945"/>
        <dbReference type="ChEBI" id="CHEBI:64074"/>
        <dbReference type="ChEBI" id="CHEBI:456215"/>
        <dbReference type="ChEBI" id="CHEBI:456216"/>
        <dbReference type="EC" id="4.2.1.136"/>
    </reaction>
</comment>
<dbReference type="GO" id="GO:0110051">
    <property type="term" value="P:metabolite repair"/>
    <property type="evidence" value="ECO:0007669"/>
    <property type="project" value="TreeGrafter"/>
</dbReference>
<evidence type="ECO:0000256" key="3">
    <source>
        <dbReference type="ARBA" id="ARBA00006001"/>
    </source>
</evidence>
<evidence type="ECO:0000256" key="4">
    <source>
        <dbReference type="ARBA" id="ARBA00009524"/>
    </source>
</evidence>
<dbReference type="InterPro" id="IPR004443">
    <property type="entry name" value="YjeF_N_dom"/>
</dbReference>
<dbReference type="AlphaFoldDB" id="A0A1Q2HZR8"/>
<evidence type="ECO:0000256" key="18">
    <source>
        <dbReference type="PIRNR" id="PIRNR017184"/>
    </source>
</evidence>
<dbReference type="PROSITE" id="PS51385">
    <property type="entry name" value="YJEF_N"/>
    <property type="match status" value="1"/>
</dbReference>
<keyword evidence="9 18" id="KW-0630">Potassium</keyword>
<comment type="similarity">
    <text evidence="17">Belongs to the NnrD/CARKD family.</text>
</comment>
<evidence type="ECO:0000259" key="19">
    <source>
        <dbReference type="PROSITE" id="PS51383"/>
    </source>
</evidence>
<keyword evidence="5 18" id="KW-0479">Metal-binding</keyword>
<keyword evidence="11 18" id="KW-0413">Isomerase</keyword>
<dbReference type="Gene3D" id="3.40.1190.20">
    <property type="match status" value="1"/>
</dbReference>
<dbReference type="PANTHER" id="PTHR12592:SF0">
    <property type="entry name" value="ATP-DEPENDENT (S)-NAD(P)H-HYDRATE DEHYDRATASE"/>
    <property type="match status" value="1"/>
</dbReference>
<feature type="domain" description="YjeF N-terminal" evidence="20">
    <location>
        <begin position="11"/>
        <end position="215"/>
    </location>
</feature>
<dbReference type="PROSITE" id="PS51383">
    <property type="entry name" value="YJEF_C_3"/>
    <property type="match status" value="1"/>
</dbReference>
<feature type="binding site" evidence="17">
    <location>
        <begin position="428"/>
        <end position="432"/>
    </location>
    <ligand>
        <name>AMP</name>
        <dbReference type="ChEBI" id="CHEBI:456215"/>
    </ligand>
</feature>
<comment type="subunit">
    <text evidence="17">Homotetramer.</text>
</comment>
<keyword evidence="6 17" id="KW-0547">Nucleotide-binding</keyword>
<keyword evidence="13" id="KW-0511">Multifunctional enzyme</keyword>
<evidence type="ECO:0000256" key="10">
    <source>
        <dbReference type="ARBA" id="ARBA00023027"/>
    </source>
</evidence>
<dbReference type="KEGG" id="cgv:CGLAU_11980"/>
<comment type="similarity">
    <text evidence="3 18">In the N-terminal section; belongs to the NnrE/AIBP family.</text>
</comment>
<evidence type="ECO:0000256" key="15">
    <source>
        <dbReference type="ARBA" id="ARBA00048238"/>
    </source>
</evidence>
<dbReference type="HAMAP" id="MF_01965">
    <property type="entry name" value="NADHX_dehydratase"/>
    <property type="match status" value="1"/>
</dbReference>
<gene>
    <name evidence="21" type="primary">nnr</name>
    <name evidence="17" type="synonym">nnrD</name>
    <name evidence="21" type="ORF">CGLAU_11980</name>
</gene>
<evidence type="ECO:0000256" key="13">
    <source>
        <dbReference type="ARBA" id="ARBA00023268"/>
    </source>
</evidence>
<reference evidence="21 22" key="1">
    <citation type="submission" date="2016-12" db="EMBL/GenBank/DDBJ databases">
        <authorList>
            <person name="Song W.-J."/>
            <person name="Kurnit D.M."/>
        </authorList>
    </citation>
    <scope>NUCLEOTIDE SEQUENCE [LARGE SCALE GENOMIC DNA]</scope>
    <source>
        <strain evidence="21 22">DSM 30827</strain>
    </source>
</reference>
<keyword evidence="10 17" id="KW-0520">NAD</keyword>
<dbReference type="InterPro" id="IPR036652">
    <property type="entry name" value="YjeF_N_dom_sf"/>
</dbReference>
<name>A0A1Q2HZR8_9CORY</name>
<evidence type="ECO:0000256" key="16">
    <source>
        <dbReference type="ARBA" id="ARBA00049209"/>
    </source>
</evidence>
<dbReference type="Proteomes" id="UP000217209">
    <property type="component" value="Chromosome"/>
</dbReference>
<dbReference type="EC" id="4.2.1.136" evidence="17"/>
<comment type="catalytic activity">
    <reaction evidence="1 18">
        <text>(6R)-NADHX = (6S)-NADHX</text>
        <dbReference type="Rhea" id="RHEA:32215"/>
        <dbReference type="ChEBI" id="CHEBI:64074"/>
        <dbReference type="ChEBI" id="CHEBI:64075"/>
        <dbReference type="EC" id="5.1.99.6"/>
    </reaction>
</comment>
<dbReference type="Gene3D" id="3.40.50.10260">
    <property type="entry name" value="YjeF N-terminal domain"/>
    <property type="match status" value="1"/>
</dbReference>
<comment type="similarity">
    <text evidence="4 18">In the C-terminal section; belongs to the NnrD/CARKD family.</text>
</comment>
<dbReference type="CDD" id="cd01171">
    <property type="entry name" value="YXKO-related"/>
    <property type="match status" value="1"/>
</dbReference>
<feature type="domain" description="YjeF C-terminal" evidence="19">
    <location>
        <begin position="252"/>
        <end position="523"/>
    </location>
</feature>
<accession>A0A1Q2HZR8</accession>
<dbReference type="InterPro" id="IPR029056">
    <property type="entry name" value="Ribokinase-like"/>
</dbReference>
<dbReference type="OrthoDB" id="9806925at2"/>
<feature type="binding site" evidence="17">
    <location>
        <position position="392"/>
    </location>
    <ligand>
        <name>(6S)-NADPHX</name>
        <dbReference type="ChEBI" id="CHEBI:64076"/>
    </ligand>
</feature>
<comment type="cofactor">
    <cofactor evidence="17">
        <name>Mg(2+)</name>
        <dbReference type="ChEBI" id="CHEBI:18420"/>
    </cofactor>
</comment>
<keyword evidence="7 17" id="KW-0067">ATP-binding</keyword>
<dbReference type="InterPro" id="IPR030677">
    <property type="entry name" value="Nnr"/>
</dbReference>
<evidence type="ECO:0000256" key="9">
    <source>
        <dbReference type="ARBA" id="ARBA00022958"/>
    </source>
</evidence>
<evidence type="ECO:0000256" key="2">
    <source>
        <dbReference type="ARBA" id="ARBA00000909"/>
    </source>
</evidence>
<organism evidence="21 22">
    <name type="scientific">Corynebacterium glaucum</name>
    <dbReference type="NCBI Taxonomy" id="187491"/>
    <lineage>
        <taxon>Bacteria</taxon>
        <taxon>Bacillati</taxon>
        <taxon>Actinomycetota</taxon>
        <taxon>Actinomycetes</taxon>
        <taxon>Mycobacteriales</taxon>
        <taxon>Corynebacteriaceae</taxon>
        <taxon>Corynebacterium</taxon>
    </lineage>
</organism>
<evidence type="ECO:0000256" key="6">
    <source>
        <dbReference type="ARBA" id="ARBA00022741"/>
    </source>
</evidence>
<dbReference type="EMBL" id="CP019688">
    <property type="protein sequence ID" value="AQQ16324.1"/>
    <property type="molecule type" value="Genomic_DNA"/>
</dbReference>
<dbReference type="GO" id="GO:0046496">
    <property type="term" value="P:nicotinamide nucleotide metabolic process"/>
    <property type="evidence" value="ECO:0007669"/>
    <property type="project" value="UniProtKB-UniRule"/>
</dbReference>
<evidence type="ECO:0000256" key="14">
    <source>
        <dbReference type="ARBA" id="ARBA00025153"/>
    </source>
</evidence>
<comment type="catalytic activity">
    <reaction evidence="2 18">
        <text>(6R)-NADPHX = (6S)-NADPHX</text>
        <dbReference type="Rhea" id="RHEA:32227"/>
        <dbReference type="ChEBI" id="CHEBI:64076"/>
        <dbReference type="ChEBI" id="CHEBI:64077"/>
        <dbReference type="EC" id="5.1.99.6"/>
    </reaction>
</comment>
<feature type="binding site" evidence="17">
    <location>
        <position position="459"/>
    </location>
    <ligand>
        <name>AMP</name>
        <dbReference type="ChEBI" id="CHEBI:456215"/>
    </ligand>
</feature>
<comment type="function">
    <text evidence="17">Catalyzes the dehydration of the S-form of NAD(P)HX at the expense of ADP, which is converted to AMP. Together with NAD(P)HX epimerase, which catalyzes the epimerization of the S- and R-forms, the enzyme allows the repair of both epimers of NAD(P)HX, a damaged form of NAD(P)H that is a result of enzymatic or heat-dependent hydration.</text>
</comment>
<evidence type="ECO:0000313" key="21">
    <source>
        <dbReference type="EMBL" id="AQQ16324.1"/>
    </source>
</evidence>
<comment type="function">
    <text evidence="14 18">Bifunctional enzyme that catalyzes the epimerization of the S- and R-forms of NAD(P)HX and the dehydration of the S-form of NAD(P)HX at the expense of ADP, which is converted to AMP. This allows the repair of both epimers of NAD(P)HX, a damaged form of NAD(P)H that is a result of enzymatic or heat-dependent hydration.</text>
</comment>
<evidence type="ECO:0000256" key="1">
    <source>
        <dbReference type="ARBA" id="ARBA00000013"/>
    </source>
</evidence>
<dbReference type="RefSeq" id="WP_095660891.1">
    <property type="nucleotide sequence ID" value="NZ_CP019688.1"/>
</dbReference>
<evidence type="ECO:0000259" key="20">
    <source>
        <dbReference type="PROSITE" id="PS51385"/>
    </source>
</evidence>
<dbReference type="GO" id="GO:0005524">
    <property type="term" value="F:ATP binding"/>
    <property type="evidence" value="ECO:0007669"/>
    <property type="project" value="UniProtKB-UniRule"/>
</dbReference>
<feature type="binding site" evidence="17">
    <location>
        <position position="460"/>
    </location>
    <ligand>
        <name>(6S)-NADPHX</name>
        <dbReference type="ChEBI" id="CHEBI:64076"/>
    </ligand>
</feature>
<dbReference type="GO" id="GO:0052856">
    <property type="term" value="F:NAD(P)HX epimerase activity"/>
    <property type="evidence" value="ECO:0007669"/>
    <property type="project" value="UniProtKB-EC"/>
</dbReference>
<feature type="binding site" evidence="17">
    <location>
        <position position="286"/>
    </location>
    <ligand>
        <name>(6S)-NADPHX</name>
        <dbReference type="ChEBI" id="CHEBI:64076"/>
    </ligand>
</feature>
<feature type="binding site" evidence="17">
    <location>
        <position position="339"/>
    </location>
    <ligand>
        <name>(6S)-NADPHX</name>
        <dbReference type="ChEBI" id="CHEBI:64076"/>
    </ligand>
</feature>